<keyword evidence="3" id="KW-0418">Kinase</keyword>
<comment type="similarity">
    <text evidence="5">Belongs to the GHMP kinase family.</text>
</comment>
<dbReference type="PIRSF" id="PIRSF036406">
    <property type="entry name" value="Hept_kin"/>
    <property type="match status" value="1"/>
</dbReference>
<dbReference type="Gene3D" id="3.30.230.120">
    <property type="match status" value="1"/>
</dbReference>
<evidence type="ECO:0000313" key="9">
    <source>
        <dbReference type="Proteomes" id="UP000034235"/>
    </source>
</evidence>
<dbReference type="InterPro" id="IPR013750">
    <property type="entry name" value="GHMP_kinase_C_dom"/>
</dbReference>
<dbReference type="InterPro" id="IPR006204">
    <property type="entry name" value="GHMP_kinase_N_dom"/>
</dbReference>
<keyword evidence="1" id="KW-0808">Transferase</keyword>
<dbReference type="GO" id="GO:0005524">
    <property type="term" value="F:ATP binding"/>
    <property type="evidence" value="ECO:0007669"/>
    <property type="project" value="UniProtKB-KW"/>
</dbReference>
<proteinExistence type="inferred from homology"/>
<dbReference type="Pfam" id="PF08544">
    <property type="entry name" value="GHMP_kinases_C"/>
    <property type="match status" value="1"/>
</dbReference>
<dbReference type="PANTHER" id="PTHR32463:SF0">
    <property type="entry name" value="L-FUCOSE KINASE"/>
    <property type="match status" value="1"/>
</dbReference>
<evidence type="ECO:0000256" key="1">
    <source>
        <dbReference type="ARBA" id="ARBA00022679"/>
    </source>
</evidence>
<feature type="domain" description="GHMP kinase C-terminal" evidence="7">
    <location>
        <begin position="228"/>
        <end position="304"/>
    </location>
</feature>
<dbReference type="InterPro" id="IPR014606">
    <property type="entry name" value="Heptose_7-P_kinase"/>
</dbReference>
<sequence>MIITQTPLRLSFFGGNTDFPDYYLKHGGCVLTTAIDKYIYCIVTQRFDKKIYINYSKKEIVNSVDEIEHELVREALKKTGVENGVEITFLADIPSEGSGLGSSSAVLVGVLNALHHFIGETPSARQLAEEAVDIEVNILKKPIGVQDQYIAAFGGLRFIEFHPSNQVRAERIELTNGIIHDINNQLMLFFTGKTRKSSSVLTKVKSSLVQNEDLLYQTKLLTKKGYQLIKKHDLSNLGSLLDEGWRLKISLSDGITNAEINSMYQKAREAGALGGKIAGAGGGGFLLLVVPSDKRSRVRKALGKFQELPFRLEIDGSKVIFSVRRY</sequence>
<evidence type="ECO:0008006" key="10">
    <source>
        <dbReference type="Google" id="ProtNLM"/>
    </source>
</evidence>
<dbReference type="SUPFAM" id="SSF55060">
    <property type="entry name" value="GHMP Kinase, C-terminal domain"/>
    <property type="match status" value="1"/>
</dbReference>
<dbReference type="PRINTS" id="PR00960">
    <property type="entry name" value="LMBPPROTEIN"/>
</dbReference>
<evidence type="ECO:0000256" key="4">
    <source>
        <dbReference type="ARBA" id="ARBA00022840"/>
    </source>
</evidence>
<dbReference type="PATRIC" id="fig|1618422.5.peg.144"/>
<dbReference type="Proteomes" id="UP000034235">
    <property type="component" value="Unassembled WGS sequence"/>
</dbReference>
<evidence type="ECO:0000259" key="6">
    <source>
        <dbReference type="Pfam" id="PF00288"/>
    </source>
</evidence>
<organism evidence="8 9">
    <name type="scientific">Candidatus Daviesbacteria bacterium GW2011_GWA2_38_24</name>
    <dbReference type="NCBI Taxonomy" id="1618422"/>
    <lineage>
        <taxon>Bacteria</taxon>
        <taxon>Candidatus Daviesiibacteriota</taxon>
    </lineage>
</organism>
<dbReference type="InterPro" id="IPR020568">
    <property type="entry name" value="Ribosomal_Su5_D2-typ_SF"/>
</dbReference>
<evidence type="ECO:0000256" key="2">
    <source>
        <dbReference type="ARBA" id="ARBA00022741"/>
    </source>
</evidence>
<dbReference type="PANTHER" id="PTHR32463">
    <property type="entry name" value="L-FUCOSE KINASE"/>
    <property type="match status" value="1"/>
</dbReference>
<keyword evidence="4" id="KW-0067">ATP-binding</keyword>
<dbReference type="Pfam" id="PF00288">
    <property type="entry name" value="GHMP_kinases_N"/>
    <property type="match status" value="1"/>
</dbReference>
<gene>
    <name evidence="8" type="ORF">US86_C0001G0141</name>
</gene>
<dbReference type="InterPro" id="IPR001174">
    <property type="entry name" value="HddA/FKP"/>
</dbReference>
<keyword evidence="2" id="KW-0547">Nucleotide-binding</keyword>
<dbReference type="GO" id="GO:0050201">
    <property type="term" value="F:fucokinase activity"/>
    <property type="evidence" value="ECO:0007669"/>
    <property type="project" value="TreeGrafter"/>
</dbReference>
<dbReference type="GO" id="GO:0042352">
    <property type="term" value="P:GDP-L-fucose salvage"/>
    <property type="evidence" value="ECO:0007669"/>
    <property type="project" value="TreeGrafter"/>
</dbReference>
<evidence type="ECO:0000256" key="5">
    <source>
        <dbReference type="ARBA" id="ARBA00038121"/>
    </source>
</evidence>
<dbReference type="SUPFAM" id="SSF54211">
    <property type="entry name" value="Ribosomal protein S5 domain 2-like"/>
    <property type="match status" value="1"/>
</dbReference>
<dbReference type="AlphaFoldDB" id="A0A0G0M0P9"/>
<evidence type="ECO:0000256" key="3">
    <source>
        <dbReference type="ARBA" id="ARBA00022777"/>
    </source>
</evidence>
<dbReference type="InterPro" id="IPR052203">
    <property type="entry name" value="GHMP_Kinase-Related"/>
</dbReference>
<evidence type="ECO:0000259" key="7">
    <source>
        <dbReference type="Pfam" id="PF08544"/>
    </source>
</evidence>
<protein>
    <recommendedName>
        <fullName evidence="10">GHMP kinase</fullName>
    </recommendedName>
</protein>
<accession>A0A0G0M0P9</accession>
<comment type="caution">
    <text evidence="8">The sequence shown here is derived from an EMBL/GenBank/DDBJ whole genome shotgun (WGS) entry which is preliminary data.</text>
</comment>
<dbReference type="EMBL" id="LBUP01000001">
    <property type="protein sequence ID" value="KKQ67214.1"/>
    <property type="molecule type" value="Genomic_DNA"/>
</dbReference>
<feature type="domain" description="GHMP kinase N-terminal" evidence="6">
    <location>
        <begin position="73"/>
        <end position="155"/>
    </location>
</feature>
<reference evidence="8 9" key="1">
    <citation type="journal article" date="2015" name="Nature">
        <title>rRNA introns, odd ribosomes, and small enigmatic genomes across a large radiation of phyla.</title>
        <authorList>
            <person name="Brown C.T."/>
            <person name="Hug L.A."/>
            <person name="Thomas B.C."/>
            <person name="Sharon I."/>
            <person name="Castelle C.J."/>
            <person name="Singh A."/>
            <person name="Wilkins M.J."/>
            <person name="Williams K.H."/>
            <person name="Banfield J.F."/>
        </authorList>
    </citation>
    <scope>NUCLEOTIDE SEQUENCE [LARGE SCALE GENOMIC DNA]</scope>
</reference>
<dbReference type="InterPro" id="IPR036554">
    <property type="entry name" value="GHMP_kinase_C_sf"/>
</dbReference>
<evidence type="ECO:0000313" key="8">
    <source>
        <dbReference type="EMBL" id="KKQ67214.1"/>
    </source>
</evidence>
<name>A0A0G0M0P9_9BACT</name>